<dbReference type="STRING" id="405671.SAMN05421827_10389"/>
<organism evidence="1 2">
    <name type="scientific">Pedobacter terrae</name>
    <dbReference type="NCBI Taxonomy" id="405671"/>
    <lineage>
        <taxon>Bacteria</taxon>
        <taxon>Pseudomonadati</taxon>
        <taxon>Bacteroidota</taxon>
        <taxon>Sphingobacteriia</taxon>
        <taxon>Sphingobacteriales</taxon>
        <taxon>Sphingobacteriaceae</taxon>
        <taxon>Pedobacter</taxon>
    </lineage>
</organism>
<dbReference type="OrthoDB" id="622163at2"/>
<dbReference type="Pfam" id="PF12771">
    <property type="entry name" value="SusD-like_2"/>
    <property type="match status" value="1"/>
</dbReference>
<dbReference type="EMBL" id="FNCH01000003">
    <property type="protein sequence ID" value="SDG06133.1"/>
    <property type="molecule type" value="Genomic_DNA"/>
</dbReference>
<sequence>MKMKHKIILFLLLVSVGGVSCKKYLDINSNPLSSLTVEPKLLFGYAITAWDANKNSGDAWLPIGLFGQTIASGGDYGWGKDNVYNVNATALGNTWKVYYSTAGNNLKLAIKNAESANPVDNNTAAQCKIILAQIMYEATTLYGDVPYNQAFDPDKFPYPQYDTQKSVLEAVIALLDEANAQINLTSTLKLTDYDVFYAGDLNKWKKLANSIKFKTLMVMVDKDPSKAAAIGQLLANPSSMISAANESQLRPYYGTTNNENPKFRLFNRYTNGENQWFFANSNVFDYMFPNAAVSDPRIPRYFDKGTNATYKAIGSEVTADETVSLISAYLYRKDAPSVIFSYQELLLLKAEAYARGLGVSQNLATAQGLYREGVIQSCLFYGVSSTDANNFVNTTLPNLTITSDPLRQIHLQQWVDLMDRPMEAFVQWRRSGPEGSEVPALTLPIGATSGALIRRYTLSLDEVAANPNIPNPQPRYFDKMWFDL</sequence>
<reference evidence="2" key="1">
    <citation type="submission" date="2016-10" db="EMBL/GenBank/DDBJ databases">
        <authorList>
            <person name="Varghese N."/>
            <person name="Submissions S."/>
        </authorList>
    </citation>
    <scope>NUCLEOTIDE SEQUENCE [LARGE SCALE GENOMIC DNA]</scope>
    <source>
        <strain evidence="2">DSM 17933</strain>
    </source>
</reference>
<dbReference type="InterPro" id="IPR011990">
    <property type="entry name" value="TPR-like_helical_dom_sf"/>
</dbReference>
<dbReference type="Proteomes" id="UP000199643">
    <property type="component" value="Unassembled WGS sequence"/>
</dbReference>
<accession>A0A1G7R5W4</accession>
<dbReference type="InterPro" id="IPR041662">
    <property type="entry name" value="SusD-like_2"/>
</dbReference>
<evidence type="ECO:0000313" key="1">
    <source>
        <dbReference type="EMBL" id="SDG06133.1"/>
    </source>
</evidence>
<evidence type="ECO:0000313" key="2">
    <source>
        <dbReference type="Proteomes" id="UP000199643"/>
    </source>
</evidence>
<dbReference type="PROSITE" id="PS51257">
    <property type="entry name" value="PROKAR_LIPOPROTEIN"/>
    <property type="match status" value="1"/>
</dbReference>
<name>A0A1G7R5W4_9SPHI</name>
<proteinExistence type="predicted"/>
<protein>
    <submittedName>
        <fullName evidence="1">Starch-binding associating with outer membrane</fullName>
    </submittedName>
</protein>
<keyword evidence="2" id="KW-1185">Reference proteome</keyword>
<gene>
    <name evidence="1" type="ORF">SAMN05421827_10389</name>
</gene>
<dbReference type="Gene3D" id="1.25.40.390">
    <property type="match status" value="1"/>
</dbReference>
<dbReference type="SUPFAM" id="SSF48452">
    <property type="entry name" value="TPR-like"/>
    <property type="match status" value="1"/>
</dbReference>
<dbReference type="RefSeq" id="WP_090497544.1">
    <property type="nucleotide sequence ID" value="NZ_FNCH01000003.1"/>
</dbReference>
<dbReference type="AlphaFoldDB" id="A0A1G7R5W4"/>